<comment type="caution">
    <text evidence="2">The sequence shown here is derived from an EMBL/GenBank/DDBJ whole genome shotgun (WGS) entry which is preliminary data.</text>
</comment>
<protein>
    <submittedName>
        <fullName evidence="2">Uncharacterized protein</fullName>
    </submittedName>
</protein>
<evidence type="ECO:0000313" key="2">
    <source>
        <dbReference type="EMBL" id="KAK1771003.1"/>
    </source>
</evidence>
<accession>A0AAJ0C8N7</accession>
<feature type="signal peptide" evidence="1">
    <location>
        <begin position="1"/>
        <end position="18"/>
    </location>
</feature>
<feature type="chain" id="PRO_5042486593" evidence="1">
    <location>
        <begin position="19"/>
        <end position="281"/>
    </location>
</feature>
<evidence type="ECO:0000256" key="1">
    <source>
        <dbReference type="SAM" id="SignalP"/>
    </source>
</evidence>
<gene>
    <name evidence="2" type="ORF">QBC33DRAFT_597616</name>
</gene>
<dbReference type="AlphaFoldDB" id="A0AAJ0C8N7"/>
<dbReference type="RefSeq" id="XP_060287216.1">
    <property type="nucleotide sequence ID" value="XM_060431936.1"/>
</dbReference>
<dbReference type="Proteomes" id="UP001244011">
    <property type="component" value="Unassembled WGS sequence"/>
</dbReference>
<dbReference type="GeneID" id="85315123"/>
<evidence type="ECO:0000313" key="3">
    <source>
        <dbReference type="Proteomes" id="UP001244011"/>
    </source>
</evidence>
<name>A0AAJ0C8N7_9PEZI</name>
<keyword evidence="1" id="KW-0732">Signal</keyword>
<keyword evidence="3" id="KW-1185">Reference proteome</keyword>
<proteinExistence type="predicted"/>
<dbReference type="EMBL" id="MU838999">
    <property type="protein sequence ID" value="KAK1771003.1"/>
    <property type="molecule type" value="Genomic_DNA"/>
</dbReference>
<sequence length="281" mass="27559">MKYQTVALLASLLSLGVAAPVAECVAKTTSSCTVITTTITTTFSPSACVAAPTAAAEANNAILTAAVITEVNVQVFTGTLGGPPPPVISGTGTRPFTVNGATFVGQAAALGRSCDVQHNACANAANSGQLSGGVAACDQQNNECRSQISSVASKRALNLGSCSDTTIVFQVGLDGRSGAAFIASNQRDFNHGSALKIGVIADFICQRLASSCRAPADAIAACAAASAAAVAATQDQAAADAFNSVMGGTGAVAAPATTAAATQAVAAVQTGIVVQTITSCT</sequence>
<organism evidence="2 3">
    <name type="scientific">Phialemonium atrogriseum</name>
    <dbReference type="NCBI Taxonomy" id="1093897"/>
    <lineage>
        <taxon>Eukaryota</taxon>
        <taxon>Fungi</taxon>
        <taxon>Dikarya</taxon>
        <taxon>Ascomycota</taxon>
        <taxon>Pezizomycotina</taxon>
        <taxon>Sordariomycetes</taxon>
        <taxon>Sordariomycetidae</taxon>
        <taxon>Cephalothecales</taxon>
        <taxon>Cephalothecaceae</taxon>
        <taxon>Phialemonium</taxon>
    </lineage>
</organism>
<reference evidence="2" key="1">
    <citation type="submission" date="2023-06" db="EMBL/GenBank/DDBJ databases">
        <title>Genome-scale phylogeny and comparative genomics of the fungal order Sordariales.</title>
        <authorList>
            <consortium name="Lawrence Berkeley National Laboratory"/>
            <person name="Hensen N."/>
            <person name="Bonometti L."/>
            <person name="Westerberg I."/>
            <person name="Brannstrom I.O."/>
            <person name="Guillou S."/>
            <person name="Cros-Aarteil S."/>
            <person name="Calhoun S."/>
            <person name="Haridas S."/>
            <person name="Kuo A."/>
            <person name="Mondo S."/>
            <person name="Pangilinan J."/>
            <person name="Riley R."/>
            <person name="Labutti K."/>
            <person name="Andreopoulos B."/>
            <person name="Lipzen A."/>
            <person name="Chen C."/>
            <person name="Yanf M."/>
            <person name="Daum C."/>
            <person name="Ng V."/>
            <person name="Clum A."/>
            <person name="Steindorff A."/>
            <person name="Ohm R."/>
            <person name="Martin F."/>
            <person name="Silar P."/>
            <person name="Natvig D."/>
            <person name="Lalanne C."/>
            <person name="Gautier V."/>
            <person name="Ament-Velasquez S.L."/>
            <person name="Kruys A."/>
            <person name="Hutchinson M.I."/>
            <person name="Powell A.J."/>
            <person name="Barry K."/>
            <person name="Miller A.N."/>
            <person name="Grigoriev I.V."/>
            <person name="Debuchy R."/>
            <person name="Gladieux P."/>
            <person name="Thoren M.H."/>
            <person name="Johannesson H."/>
        </authorList>
    </citation>
    <scope>NUCLEOTIDE SEQUENCE</scope>
    <source>
        <strain evidence="2">8032-3</strain>
    </source>
</reference>